<name>A0A1I5RF11_9BACT</name>
<dbReference type="Proteomes" id="UP000199306">
    <property type="component" value="Unassembled WGS sequence"/>
</dbReference>
<evidence type="ECO:0000313" key="2">
    <source>
        <dbReference type="Proteomes" id="UP000199306"/>
    </source>
</evidence>
<evidence type="ECO:0000313" key="1">
    <source>
        <dbReference type="EMBL" id="SFP56901.1"/>
    </source>
</evidence>
<dbReference type="AlphaFoldDB" id="A0A1I5RF11"/>
<dbReference type="EMBL" id="FOXH01000004">
    <property type="protein sequence ID" value="SFP56901.1"/>
    <property type="molecule type" value="Genomic_DNA"/>
</dbReference>
<accession>A0A1I5RF11</accession>
<keyword evidence="2" id="KW-1185">Reference proteome</keyword>
<sequence length="67" mass="7867">MCFLTEYKGRQEGFSERKIALKDYSLERIKLINGIFLLKKGRGIMPQPFSIYTFFYGINQEKPELNG</sequence>
<gene>
    <name evidence="1" type="ORF">SAMN04515674_10437</name>
</gene>
<organism evidence="1 2">
    <name type="scientific">Pseudarcicella hirudinis</name>
    <dbReference type="NCBI Taxonomy" id="1079859"/>
    <lineage>
        <taxon>Bacteria</taxon>
        <taxon>Pseudomonadati</taxon>
        <taxon>Bacteroidota</taxon>
        <taxon>Cytophagia</taxon>
        <taxon>Cytophagales</taxon>
        <taxon>Flectobacillaceae</taxon>
        <taxon>Pseudarcicella</taxon>
    </lineage>
</organism>
<proteinExistence type="predicted"/>
<protein>
    <submittedName>
        <fullName evidence="1">Uncharacterized protein</fullName>
    </submittedName>
</protein>
<reference evidence="1 2" key="1">
    <citation type="submission" date="2016-10" db="EMBL/GenBank/DDBJ databases">
        <authorList>
            <person name="de Groot N.N."/>
        </authorList>
    </citation>
    <scope>NUCLEOTIDE SEQUENCE [LARGE SCALE GENOMIC DNA]</scope>
    <source>
        <strain evidence="2">E92,LMG 26720,CCM 7988</strain>
    </source>
</reference>